<gene>
    <name evidence="1" type="ORF">AWR36_006075</name>
</gene>
<organism evidence="1 2">
    <name type="scientific">Microbulbifer flavimaris</name>
    <dbReference type="NCBI Taxonomy" id="1781068"/>
    <lineage>
        <taxon>Bacteria</taxon>
        <taxon>Pseudomonadati</taxon>
        <taxon>Pseudomonadota</taxon>
        <taxon>Gammaproteobacteria</taxon>
        <taxon>Cellvibrionales</taxon>
        <taxon>Microbulbiferaceae</taxon>
        <taxon>Microbulbifer</taxon>
    </lineage>
</organism>
<accession>A0ABX4HZQ9</accession>
<protein>
    <submittedName>
        <fullName evidence="1">Uncharacterized protein</fullName>
    </submittedName>
</protein>
<reference evidence="1" key="1">
    <citation type="submission" date="2017-08" db="EMBL/GenBank/DDBJ databases">
        <title>Microbulbifer marisrubri sp. nov., a halophilic alphaproteobacterium isolated from marine sediment of the Yellow Sea, China.</title>
        <authorList>
            <person name="Zhang G."/>
            <person name="Xiong Q."/>
        </authorList>
    </citation>
    <scope>NUCLEOTIDE SEQUENCE [LARGE SCALE GENOMIC DNA]</scope>
    <source>
        <strain evidence="1">WRN-8</strain>
    </source>
</reference>
<evidence type="ECO:0000313" key="1">
    <source>
        <dbReference type="EMBL" id="PCO05581.1"/>
    </source>
</evidence>
<comment type="caution">
    <text evidence="1">The sequence shown here is derived from an EMBL/GenBank/DDBJ whole genome shotgun (WGS) entry which is preliminary data.</text>
</comment>
<name>A0ABX4HZQ9_9GAMM</name>
<sequence>MKKPKALRGYSDIHIRDAGRLKYRLKHVPFHAERADKVGDRYWLRLARGIIDYDGPVDPIVLEEAEGK</sequence>
<dbReference type="Proteomes" id="UP000218427">
    <property type="component" value="Unassembled WGS sequence"/>
</dbReference>
<proteinExistence type="predicted"/>
<keyword evidence="2" id="KW-1185">Reference proteome</keyword>
<evidence type="ECO:0000313" key="2">
    <source>
        <dbReference type="Proteomes" id="UP000218427"/>
    </source>
</evidence>
<dbReference type="RefSeq" id="WP_067082566.1">
    <property type="nucleotide sequence ID" value="NZ_LRFG02000002.1"/>
</dbReference>
<dbReference type="EMBL" id="LRFG02000002">
    <property type="protein sequence ID" value="PCO05581.1"/>
    <property type="molecule type" value="Genomic_DNA"/>
</dbReference>